<dbReference type="EMBL" id="BNCP01000034">
    <property type="protein sequence ID" value="GIL85956.1"/>
    <property type="molecule type" value="Genomic_DNA"/>
</dbReference>
<evidence type="ECO:0000313" key="2">
    <source>
        <dbReference type="EMBL" id="GIL85956.1"/>
    </source>
</evidence>
<name>A0A8J4CRA2_9CHLO</name>
<accession>A0A8J4CRA2</accession>
<dbReference type="EMBL" id="BNCQ01000016">
    <property type="protein sequence ID" value="GIM04436.1"/>
    <property type="molecule type" value="Genomic_DNA"/>
</dbReference>
<sequence>MEAALLFTKTIGRKPSNLDRKERTGRRHAGGSGGRSLGGEGSEDGGMDGPGADPDARRRALAEIARRRHEQARWLQERIGEMPFEVHTHGTRAPPKCIKQCIINTRA</sequence>
<keyword evidence="4" id="KW-1185">Reference proteome</keyword>
<feature type="region of interest" description="Disordered" evidence="1">
    <location>
        <begin position="1"/>
        <end position="59"/>
    </location>
</feature>
<dbReference type="Proteomes" id="UP000722791">
    <property type="component" value="Unassembled WGS sequence"/>
</dbReference>
<evidence type="ECO:0000313" key="3">
    <source>
        <dbReference type="EMBL" id="GIM04436.1"/>
    </source>
</evidence>
<reference evidence="2" key="1">
    <citation type="journal article" date="2021" name="Proc. Natl. Acad. Sci. U.S.A.">
        <title>Three genomes in the algal genus Volvox reveal the fate of a haploid sex-determining region after a transition to homothallism.</title>
        <authorList>
            <person name="Yamamoto K."/>
            <person name="Hamaji T."/>
            <person name="Kawai-Toyooka H."/>
            <person name="Matsuzaki R."/>
            <person name="Takahashi F."/>
            <person name="Nishimura Y."/>
            <person name="Kawachi M."/>
            <person name="Noguchi H."/>
            <person name="Minakuchi Y."/>
            <person name="Umen J.G."/>
            <person name="Toyoda A."/>
            <person name="Nozaki H."/>
        </authorList>
    </citation>
    <scope>NUCLEOTIDE SEQUENCE</scope>
    <source>
        <strain evidence="3">NIES-3785</strain>
        <strain evidence="2">NIES-3786</strain>
    </source>
</reference>
<comment type="caution">
    <text evidence="2">The sequence shown here is derived from an EMBL/GenBank/DDBJ whole genome shotgun (WGS) entry which is preliminary data.</text>
</comment>
<organism evidence="2 4">
    <name type="scientific">Volvox reticuliferus</name>
    <dbReference type="NCBI Taxonomy" id="1737510"/>
    <lineage>
        <taxon>Eukaryota</taxon>
        <taxon>Viridiplantae</taxon>
        <taxon>Chlorophyta</taxon>
        <taxon>core chlorophytes</taxon>
        <taxon>Chlorophyceae</taxon>
        <taxon>CS clade</taxon>
        <taxon>Chlamydomonadales</taxon>
        <taxon>Volvocaceae</taxon>
        <taxon>Volvox</taxon>
    </lineage>
</organism>
<evidence type="ECO:0000313" key="4">
    <source>
        <dbReference type="Proteomes" id="UP000747110"/>
    </source>
</evidence>
<gene>
    <name evidence="2" type="ORF">Vretifemale_14476</name>
    <name evidence="3" type="ORF">Vretimale_9017</name>
</gene>
<dbReference type="Proteomes" id="UP000747110">
    <property type="component" value="Unassembled WGS sequence"/>
</dbReference>
<evidence type="ECO:0000256" key="1">
    <source>
        <dbReference type="SAM" id="MobiDB-lite"/>
    </source>
</evidence>
<dbReference type="AlphaFoldDB" id="A0A8J4CRA2"/>
<protein>
    <submittedName>
        <fullName evidence="2">Uncharacterized protein</fullName>
    </submittedName>
</protein>
<feature type="compositionally biased region" description="Gly residues" evidence="1">
    <location>
        <begin position="30"/>
        <end position="40"/>
    </location>
</feature>
<proteinExistence type="predicted"/>